<evidence type="ECO:0000256" key="1">
    <source>
        <dbReference type="SAM" id="MobiDB-lite"/>
    </source>
</evidence>
<dbReference type="AlphaFoldDB" id="A0A0G1K5V8"/>
<feature type="region of interest" description="Disordered" evidence="1">
    <location>
        <begin position="1"/>
        <end position="62"/>
    </location>
</feature>
<dbReference type="Proteomes" id="UP000034889">
    <property type="component" value="Unassembled WGS sequence"/>
</dbReference>
<reference evidence="2 3" key="1">
    <citation type="journal article" date="2015" name="Nature">
        <title>rRNA introns, odd ribosomes, and small enigmatic genomes across a large radiation of phyla.</title>
        <authorList>
            <person name="Brown C.T."/>
            <person name="Hug L.A."/>
            <person name="Thomas B.C."/>
            <person name="Sharon I."/>
            <person name="Castelle C.J."/>
            <person name="Singh A."/>
            <person name="Wilkins M.J."/>
            <person name="Williams K.H."/>
            <person name="Banfield J.F."/>
        </authorList>
    </citation>
    <scope>NUCLEOTIDE SEQUENCE [LARGE SCALE GENOMIC DNA]</scope>
</reference>
<feature type="region of interest" description="Disordered" evidence="1">
    <location>
        <begin position="75"/>
        <end position="153"/>
    </location>
</feature>
<dbReference type="EMBL" id="LCJM01000004">
    <property type="protein sequence ID" value="KKT79091.1"/>
    <property type="molecule type" value="Genomic_DNA"/>
</dbReference>
<accession>A0A0G1K5V8</accession>
<evidence type="ECO:0000313" key="3">
    <source>
        <dbReference type="Proteomes" id="UP000034889"/>
    </source>
</evidence>
<comment type="caution">
    <text evidence="2">The sequence shown here is derived from an EMBL/GenBank/DDBJ whole genome shotgun (WGS) entry which is preliminary data.</text>
</comment>
<sequence length="153" mass="16526">MGSEGVKGKSCSIPLRPASKQKNQKKRLSPSASMYAESQDRLPTGDSGLDDEPPAGDHCQRHYLGNSHHVCSMVKEESGARRRAGLWTSTELETANKPRAKRGEAKPDEGGFSCTFGARGLRTTPWGPTGTGRSKNRRSPQVDEPLASPLKPV</sequence>
<proteinExistence type="predicted"/>
<gene>
    <name evidence="2" type="ORF">UW74_C0004G0003</name>
</gene>
<evidence type="ECO:0000313" key="2">
    <source>
        <dbReference type="EMBL" id="KKT79091.1"/>
    </source>
</evidence>
<name>A0A0G1K5V8_9BACT</name>
<protein>
    <submittedName>
        <fullName evidence="2">Uncharacterized protein</fullName>
    </submittedName>
</protein>
<feature type="compositionally biased region" description="Low complexity" evidence="1">
    <location>
        <begin position="119"/>
        <end position="133"/>
    </location>
</feature>
<organism evidence="2 3">
    <name type="scientific">Candidatus Giovannonibacteria bacterium GW2011_GWC2_44_8</name>
    <dbReference type="NCBI Taxonomy" id="1618657"/>
    <lineage>
        <taxon>Bacteria</taxon>
        <taxon>Candidatus Giovannoniibacteriota</taxon>
    </lineage>
</organism>